<dbReference type="RefSeq" id="WP_323355691.1">
    <property type="nucleotide sequence ID" value="NZ_JAYGHY010000006.1"/>
</dbReference>
<dbReference type="Pfam" id="PF06094">
    <property type="entry name" value="GGACT"/>
    <property type="match status" value="1"/>
</dbReference>
<dbReference type="SUPFAM" id="SSF110857">
    <property type="entry name" value="Gamma-glutamyl cyclotransferase-like"/>
    <property type="match status" value="1"/>
</dbReference>
<sequence length="210" mass="22770">MNRNPELVFVYGTLQRGQVNHHWLAACGFEGEGTVGGLVLHDLGPFPMAIPGSGEVHGEVYRLSAEDLVRLDRLEGYPRLYKRLPMPLGDGRWAWVYVGRPRQVRNVPAIAGGRWSGGGTVRSLLTALLLAIAPAGAMDDVLAAAGSGRTSCLAWQKARGQEKVRLGNDLGGANYLTRRHLDASSVLQNPAVPIEPLYLTSDLRHLCNGR</sequence>
<comment type="caution">
    <text evidence="4">The sequence shown here is derived from an EMBL/GenBank/DDBJ whole genome shotgun (WGS) entry which is preliminary data.</text>
</comment>
<dbReference type="InterPro" id="IPR039126">
    <property type="entry name" value="GGACT"/>
</dbReference>
<reference evidence="4 5" key="1">
    <citation type="submission" date="2023-12" db="EMBL/GenBank/DDBJ databases">
        <title>Baltic Sea Cyanobacteria.</title>
        <authorList>
            <person name="Delbaje E."/>
            <person name="Fewer D.P."/>
            <person name="Shishido T.K."/>
        </authorList>
    </citation>
    <scope>NUCLEOTIDE SEQUENCE [LARGE SCALE GENOMIC DNA]</scope>
    <source>
        <strain evidence="4 5">UHCC 0281</strain>
    </source>
</reference>
<dbReference type="Gene3D" id="3.10.490.10">
    <property type="entry name" value="Gamma-glutamyl cyclotransferase-like"/>
    <property type="match status" value="1"/>
</dbReference>
<accession>A0ABU5SSR5</accession>
<feature type="domain" description="Gamma-glutamylcyclotransferase AIG2-like" evidence="3">
    <location>
        <begin position="8"/>
        <end position="116"/>
    </location>
</feature>
<dbReference type="Proteomes" id="UP001302329">
    <property type="component" value="Unassembled WGS sequence"/>
</dbReference>
<dbReference type="PANTHER" id="PTHR12510:SF4">
    <property type="entry name" value="GAMMA-GLUTAMYLAMINECYCLOTRANSFERASE"/>
    <property type="match status" value="1"/>
</dbReference>
<proteinExistence type="inferred from homology"/>
<dbReference type="EMBL" id="JAYGHY010000006">
    <property type="protein sequence ID" value="MEA5441562.1"/>
    <property type="molecule type" value="Genomic_DNA"/>
</dbReference>
<dbReference type="CDD" id="cd06661">
    <property type="entry name" value="GGCT_like"/>
    <property type="match status" value="1"/>
</dbReference>
<evidence type="ECO:0000259" key="3">
    <source>
        <dbReference type="Pfam" id="PF06094"/>
    </source>
</evidence>
<dbReference type="InterPro" id="IPR009288">
    <property type="entry name" value="AIG2-like_dom"/>
</dbReference>
<comment type="similarity">
    <text evidence="1 2">Belongs to the gamma-glutamylcyclotransferase family.</text>
</comment>
<name>A0ABU5SSR5_9CYAN</name>
<evidence type="ECO:0000256" key="2">
    <source>
        <dbReference type="RuleBase" id="RU367036"/>
    </source>
</evidence>
<evidence type="ECO:0000313" key="4">
    <source>
        <dbReference type="EMBL" id="MEA5441562.1"/>
    </source>
</evidence>
<protein>
    <recommendedName>
        <fullName evidence="2">Gamma-glutamylcyclotransferase family protein</fullName>
    </recommendedName>
</protein>
<organism evidence="4 5">
    <name type="scientific">Cyanobium gracile UHCC 0281</name>
    <dbReference type="NCBI Taxonomy" id="3110309"/>
    <lineage>
        <taxon>Bacteria</taxon>
        <taxon>Bacillati</taxon>
        <taxon>Cyanobacteriota</taxon>
        <taxon>Cyanophyceae</taxon>
        <taxon>Synechococcales</taxon>
        <taxon>Prochlorococcaceae</taxon>
        <taxon>Cyanobium</taxon>
    </lineage>
</organism>
<dbReference type="PROSITE" id="PS51257">
    <property type="entry name" value="PROKAR_LIPOPROTEIN"/>
    <property type="match status" value="1"/>
</dbReference>
<keyword evidence="5" id="KW-1185">Reference proteome</keyword>
<dbReference type="InterPro" id="IPR036568">
    <property type="entry name" value="GGCT-like_sf"/>
</dbReference>
<dbReference type="InterPro" id="IPR013024">
    <property type="entry name" value="GGCT-like"/>
</dbReference>
<dbReference type="PANTHER" id="PTHR12510">
    <property type="entry name" value="TROPONIN C-AKIN-1 PROTEIN"/>
    <property type="match status" value="1"/>
</dbReference>
<gene>
    <name evidence="4" type="ORF">VB739_03245</name>
</gene>
<evidence type="ECO:0000256" key="1">
    <source>
        <dbReference type="ARBA" id="ARBA00008861"/>
    </source>
</evidence>
<evidence type="ECO:0000313" key="5">
    <source>
        <dbReference type="Proteomes" id="UP001302329"/>
    </source>
</evidence>